<name>A0ABU9RYZ9_9BURK</name>
<sequence length="84" mass="8921">MNILSLAFSMLVKAGAVAAWLLPLLCGLNFLGQLVTRIPLRFAGNLVPKGVESLLLQNMVVGFEVVLIGAPFVVAAILSRDLSE</sequence>
<reference evidence="2 3" key="1">
    <citation type="submission" date="2024-01" db="EMBL/GenBank/DDBJ databases">
        <title>The diversity of rhizobia nodulating Mimosa spp. in eleven states of Brazil covering several biomes is determined by host plant, location, and edaphic factors.</title>
        <authorList>
            <person name="Rouws L."/>
            <person name="Barauna A."/>
            <person name="Beukes C."/>
            <person name="De Faria S.M."/>
            <person name="Gross E."/>
            <person name="Dos Reis Junior F.B."/>
            <person name="Simon M."/>
            <person name="Maluk M."/>
            <person name="Odee D.W."/>
            <person name="Kenicer G."/>
            <person name="Young J.P.W."/>
            <person name="Reis V.M."/>
            <person name="Zilli J."/>
            <person name="James E.K."/>
        </authorList>
    </citation>
    <scope>NUCLEOTIDE SEQUENCE [LARGE SCALE GENOMIC DNA]</scope>
    <source>
        <strain evidence="2 3">JPY167</strain>
    </source>
</reference>
<keyword evidence="3" id="KW-1185">Reference proteome</keyword>
<gene>
    <name evidence="2" type="ORF">VSR73_30080</name>
</gene>
<dbReference type="Proteomes" id="UP001489897">
    <property type="component" value="Unassembled WGS sequence"/>
</dbReference>
<evidence type="ECO:0000313" key="3">
    <source>
        <dbReference type="Proteomes" id="UP001489897"/>
    </source>
</evidence>
<accession>A0ABU9RYZ9</accession>
<dbReference type="EMBL" id="JAYMRV010000011">
    <property type="protein sequence ID" value="MEM5425295.1"/>
    <property type="molecule type" value="Genomic_DNA"/>
</dbReference>
<keyword evidence="1" id="KW-0472">Membrane</keyword>
<keyword evidence="1" id="KW-1133">Transmembrane helix</keyword>
<comment type="caution">
    <text evidence="2">The sequence shown here is derived from an EMBL/GenBank/DDBJ whole genome shotgun (WGS) entry which is preliminary data.</text>
</comment>
<organism evidence="2 3">
    <name type="scientific">Paraburkholderia ferrariae</name>
    <dbReference type="NCBI Taxonomy" id="386056"/>
    <lineage>
        <taxon>Bacteria</taxon>
        <taxon>Pseudomonadati</taxon>
        <taxon>Pseudomonadota</taxon>
        <taxon>Betaproteobacteria</taxon>
        <taxon>Burkholderiales</taxon>
        <taxon>Burkholderiaceae</taxon>
        <taxon>Paraburkholderia</taxon>
    </lineage>
</organism>
<dbReference type="RefSeq" id="WP_342949319.1">
    <property type="nucleotide sequence ID" value="NZ_JAYMRV010000011.1"/>
</dbReference>
<evidence type="ECO:0000313" key="2">
    <source>
        <dbReference type="EMBL" id="MEM5425295.1"/>
    </source>
</evidence>
<protein>
    <submittedName>
        <fullName evidence="2">Uncharacterized protein</fullName>
    </submittedName>
</protein>
<evidence type="ECO:0000256" key="1">
    <source>
        <dbReference type="SAM" id="Phobius"/>
    </source>
</evidence>
<keyword evidence="1" id="KW-0812">Transmembrane</keyword>
<feature type="transmembrane region" description="Helical" evidence="1">
    <location>
        <begin position="59"/>
        <end position="78"/>
    </location>
</feature>
<proteinExistence type="predicted"/>